<feature type="domain" description="PDZ" evidence="3">
    <location>
        <begin position="181"/>
        <end position="270"/>
    </location>
</feature>
<keyword evidence="5" id="KW-1185">Reference proteome</keyword>
<keyword evidence="2" id="KW-1133">Transmembrane helix</keyword>
<evidence type="ECO:0000313" key="4">
    <source>
        <dbReference type="EMBL" id="GAQ94990.1"/>
    </source>
</evidence>
<keyword evidence="2" id="KW-0812">Transmembrane</keyword>
<name>A0A0U9HPI4_9BACT</name>
<evidence type="ECO:0000259" key="3">
    <source>
        <dbReference type="PROSITE" id="PS50106"/>
    </source>
</evidence>
<proteinExistence type="inferred from homology"/>
<reference evidence="5" key="1">
    <citation type="submission" date="2016-01" db="EMBL/GenBank/DDBJ databases">
        <title>Draft genome sequence of Thermodesulfovibrio aggregans strain TGE-P1.</title>
        <authorList>
            <person name="Sekiguchi Y."/>
            <person name="Ohashi A."/>
            <person name="Matsuura N."/>
            <person name="Tourlousse M.D."/>
        </authorList>
    </citation>
    <scope>NUCLEOTIDE SEQUENCE [LARGE SCALE GENOMIC DNA]</scope>
    <source>
        <strain evidence="5">TGE-P1</strain>
    </source>
</reference>
<dbReference type="AlphaFoldDB" id="A0A0U9HPI4"/>
<keyword evidence="2" id="KW-0472">Membrane</keyword>
<sequence>MSTDKNYAKVIITVFIFITAILFSNSKLYSEDSFSTSLKNKFEAIYKNFSYSLIPLDEAVAVAIDKNYAIIPATVIDRAKNPVVAIDSKLNIALIKLQRDLTPVNFGILNTQDELFFLLTVLEETSLLLVKGAINDSKILIQGKHIPGSLLISLDLIPLGIVTKSDTVSEVLLIKPFYSEINRLIKRKPGWLGLQGQTVTQELGKILLVSEGVVITNIYEGGPADKAGLKRGDVIVEADGSSIKELKNLQSIISTKFAGENINLKILREGIQKNFSVTVEEPPEILIQTKSSITSGIKGVEITEIPEKLKANLKKSITGALVKKISEDSPALGILKEDDIIVEINKKAVNSVNDFYDIISKASGSDLLILVYRQDSYQYVIIPGQKSR</sequence>
<feature type="transmembrane region" description="Helical" evidence="2">
    <location>
        <begin position="7"/>
        <end position="24"/>
    </location>
</feature>
<gene>
    <name evidence="4" type="ORF">TAGGR_11189</name>
</gene>
<dbReference type="RefSeq" id="WP_059176393.1">
    <property type="nucleotide sequence ID" value="NZ_BCNO01000001.1"/>
</dbReference>
<comment type="caution">
    <text evidence="4">The sequence shown here is derived from an EMBL/GenBank/DDBJ whole genome shotgun (WGS) entry which is preliminary data.</text>
</comment>
<dbReference type="SUPFAM" id="SSF50156">
    <property type="entry name" value="PDZ domain-like"/>
    <property type="match status" value="2"/>
</dbReference>
<protein>
    <submittedName>
        <fullName evidence="4">PDZ domain-containing protein</fullName>
    </submittedName>
</protein>
<dbReference type="PROSITE" id="PS50106">
    <property type="entry name" value="PDZ"/>
    <property type="match status" value="1"/>
</dbReference>
<evidence type="ECO:0000256" key="2">
    <source>
        <dbReference type="SAM" id="Phobius"/>
    </source>
</evidence>
<dbReference type="Proteomes" id="UP000054976">
    <property type="component" value="Unassembled WGS sequence"/>
</dbReference>
<dbReference type="Gene3D" id="2.30.42.10">
    <property type="match status" value="2"/>
</dbReference>
<evidence type="ECO:0000256" key="1">
    <source>
        <dbReference type="ARBA" id="ARBA00010541"/>
    </source>
</evidence>
<dbReference type="EMBL" id="BCNO01000001">
    <property type="protein sequence ID" value="GAQ94990.1"/>
    <property type="molecule type" value="Genomic_DNA"/>
</dbReference>
<dbReference type="OrthoDB" id="9781273at2"/>
<comment type="similarity">
    <text evidence="1">Belongs to the peptidase S1C family.</text>
</comment>
<dbReference type="PANTHER" id="PTHR22939">
    <property type="entry name" value="SERINE PROTEASE FAMILY S1C HTRA-RELATED"/>
    <property type="match status" value="1"/>
</dbReference>
<dbReference type="Pfam" id="PF13180">
    <property type="entry name" value="PDZ_2"/>
    <property type="match status" value="1"/>
</dbReference>
<evidence type="ECO:0000313" key="5">
    <source>
        <dbReference type="Proteomes" id="UP000054976"/>
    </source>
</evidence>
<dbReference type="InterPro" id="IPR001478">
    <property type="entry name" value="PDZ"/>
</dbReference>
<organism evidence="4 5">
    <name type="scientific">Thermodesulfovibrio aggregans</name>
    <dbReference type="NCBI Taxonomy" id="86166"/>
    <lineage>
        <taxon>Bacteria</taxon>
        <taxon>Pseudomonadati</taxon>
        <taxon>Nitrospirota</taxon>
        <taxon>Thermodesulfovibrionia</taxon>
        <taxon>Thermodesulfovibrionales</taxon>
        <taxon>Thermodesulfovibrionaceae</taxon>
        <taxon>Thermodesulfovibrio</taxon>
    </lineage>
</organism>
<dbReference type="PANTHER" id="PTHR22939:SF129">
    <property type="entry name" value="SERINE PROTEASE HTRA2, MITOCHONDRIAL"/>
    <property type="match status" value="1"/>
</dbReference>
<dbReference type="SMART" id="SM00228">
    <property type="entry name" value="PDZ"/>
    <property type="match status" value="2"/>
</dbReference>
<accession>A0A0U9HPI4</accession>
<dbReference type="STRING" id="86166.TAGGR_11189"/>
<dbReference type="InterPro" id="IPR036034">
    <property type="entry name" value="PDZ_sf"/>
</dbReference>